<dbReference type="PATRIC" id="fig|45073.5.peg.1910"/>
<evidence type="ECO:0000313" key="1">
    <source>
        <dbReference type="EMBL" id="KTD50485.1"/>
    </source>
</evidence>
<accession>A0A0W0Y104</accession>
<comment type="caution">
    <text evidence="1">The sequence shown here is derived from an EMBL/GenBank/DDBJ whole genome shotgun (WGS) entry which is preliminary data.</text>
</comment>
<dbReference type="AlphaFoldDB" id="A0A0W0Y104"/>
<gene>
    <name evidence="1" type="ORF">Lqui_1810</name>
</gene>
<reference evidence="1 2" key="1">
    <citation type="submission" date="2015-11" db="EMBL/GenBank/DDBJ databases">
        <title>Genomic analysis of 38 Legionella species identifies large and diverse effector repertoires.</title>
        <authorList>
            <person name="Burstein D."/>
            <person name="Amaro F."/>
            <person name="Zusman T."/>
            <person name="Lifshitz Z."/>
            <person name="Cohen O."/>
            <person name="Gilbert J.A."/>
            <person name="Pupko T."/>
            <person name="Shuman H.A."/>
            <person name="Segal G."/>
        </authorList>
    </citation>
    <scope>NUCLEOTIDE SEQUENCE [LARGE SCALE GENOMIC DNA]</scope>
    <source>
        <strain evidence="1 2">CDC#1442-AUS-E</strain>
    </source>
</reference>
<dbReference type="OrthoDB" id="9887030at2"/>
<dbReference type="RefSeq" id="WP_058507889.1">
    <property type="nucleotide sequence ID" value="NZ_CAAAIK010000030.1"/>
</dbReference>
<name>A0A0W0Y104_9GAMM</name>
<sequence>MPVEQIRVSQKWLNKHAILMSFCSYEAKDAYPHALAYGVQQGEIGFRAPKQLPFEVRNLDSLAEGQYFMPLKKKQLYYPLFQEIPVDDTDDVVDVYRYTDENDSSNSLLFLTKEGPGLFARKYSTDSWSCSLFSCYKNKETSSIQRFKQTDRFKKPVFHLLVTEEVLPIFDKEAKHSSLKYEILSVYGEMPDRKIDAKFFETGMDWYVICFYKQLTLSELAVCFPETVERSIALHKRSASPESTKIVWFLEPKYRETFMKESRNSDFKEGTDFKIDEGLVGDDTLLLKITFLQATSKKFVQRYYPETCKKLLRTVVDSHRYDRAKNPDDVGHMISGLPNLVG</sequence>
<organism evidence="1 2">
    <name type="scientific">Legionella quinlivanii</name>
    <dbReference type="NCBI Taxonomy" id="45073"/>
    <lineage>
        <taxon>Bacteria</taxon>
        <taxon>Pseudomonadati</taxon>
        <taxon>Pseudomonadota</taxon>
        <taxon>Gammaproteobacteria</taxon>
        <taxon>Legionellales</taxon>
        <taxon>Legionellaceae</taxon>
        <taxon>Legionella</taxon>
    </lineage>
</organism>
<protein>
    <submittedName>
        <fullName evidence="1">Uncharacterized protein</fullName>
    </submittedName>
</protein>
<proteinExistence type="predicted"/>
<evidence type="ECO:0000313" key="2">
    <source>
        <dbReference type="Proteomes" id="UP000054618"/>
    </source>
</evidence>
<dbReference type="EMBL" id="LNYS01000008">
    <property type="protein sequence ID" value="KTD50485.1"/>
    <property type="molecule type" value="Genomic_DNA"/>
</dbReference>
<keyword evidence="2" id="KW-1185">Reference proteome</keyword>
<dbReference type="Proteomes" id="UP000054618">
    <property type="component" value="Unassembled WGS sequence"/>
</dbReference>